<dbReference type="Proteomes" id="UP001642260">
    <property type="component" value="Unassembled WGS sequence"/>
</dbReference>
<proteinExistence type="inferred from homology"/>
<dbReference type="SUPFAM" id="SSF53756">
    <property type="entry name" value="UDP-Glycosyltransferase/glycogen phosphorylase"/>
    <property type="match status" value="1"/>
</dbReference>
<dbReference type="GO" id="GO:0016757">
    <property type="term" value="F:glycosyltransferase activity"/>
    <property type="evidence" value="ECO:0007669"/>
    <property type="project" value="UniProtKB-KW"/>
</dbReference>
<evidence type="ECO:0000256" key="1">
    <source>
        <dbReference type="ARBA" id="ARBA00009995"/>
    </source>
</evidence>
<reference evidence="3 4" key="1">
    <citation type="submission" date="2022-03" db="EMBL/GenBank/DDBJ databases">
        <authorList>
            <person name="Macdonald S."/>
            <person name="Ahmed S."/>
            <person name="Newling K."/>
        </authorList>
    </citation>
    <scope>NUCLEOTIDE SEQUENCE [LARGE SCALE GENOMIC DNA]</scope>
</reference>
<dbReference type="Gene3D" id="3.40.50.2000">
    <property type="entry name" value="Glycogen Phosphorylase B"/>
    <property type="match status" value="1"/>
</dbReference>
<evidence type="ECO:0000313" key="4">
    <source>
        <dbReference type="Proteomes" id="UP001642260"/>
    </source>
</evidence>
<evidence type="ECO:0000256" key="2">
    <source>
        <dbReference type="ARBA" id="ARBA00022676"/>
    </source>
</evidence>
<comment type="caution">
    <text evidence="3">The sequence shown here is derived from an EMBL/GenBank/DDBJ whole genome shotgun (WGS) entry which is preliminary data.</text>
</comment>
<comment type="similarity">
    <text evidence="1">Belongs to the UDP-glycosyltransferase family.</text>
</comment>
<protein>
    <submittedName>
        <fullName evidence="3">Uncharacterized protein</fullName>
    </submittedName>
</protein>
<organism evidence="3 4">
    <name type="scientific">Eruca vesicaria subsp. sativa</name>
    <name type="common">Garden rocket</name>
    <name type="synonym">Eruca sativa</name>
    <dbReference type="NCBI Taxonomy" id="29727"/>
    <lineage>
        <taxon>Eukaryota</taxon>
        <taxon>Viridiplantae</taxon>
        <taxon>Streptophyta</taxon>
        <taxon>Embryophyta</taxon>
        <taxon>Tracheophyta</taxon>
        <taxon>Spermatophyta</taxon>
        <taxon>Magnoliopsida</taxon>
        <taxon>eudicotyledons</taxon>
        <taxon>Gunneridae</taxon>
        <taxon>Pentapetalae</taxon>
        <taxon>rosids</taxon>
        <taxon>malvids</taxon>
        <taxon>Brassicales</taxon>
        <taxon>Brassicaceae</taxon>
        <taxon>Brassiceae</taxon>
        <taxon>Eruca</taxon>
    </lineage>
</organism>
<sequence length="110" mass="12339">MEKSNGERVILFPTPLQGCINPMLQLANILHSRGFSITVIHMRFNAPKASAHPLFTFVQIPDGLSETQINDDPTSDVMSFVAQININAESPFRDCLQKLMLQESERVNII</sequence>
<keyword evidence="2" id="KW-0328">Glycosyltransferase</keyword>
<dbReference type="PANTHER" id="PTHR11926">
    <property type="entry name" value="GLUCOSYL/GLUCURONOSYL TRANSFERASES"/>
    <property type="match status" value="1"/>
</dbReference>
<dbReference type="PANTHER" id="PTHR11926:SF1164">
    <property type="entry name" value="UDP-GLYCOSYLTRANSFERASE 76C2"/>
    <property type="match status" value="1"/>
</dbReference>
<evidence type="ECO:0000313" key="3">
    <source>
        <dbReference type="EMBL" id="CAH8349987.1"/>
    </source>
</evidence>
<keyword evidence="2" id="KW-0808">Transferase</keyword>
<name>A0ABC8K951_ERUVS</name>
<dbReference type="AlphaFoldDB" id="A0ABC8K951"/>
<dbReference type="EMBL" id="CAKOAT010164156">
    <property type="protein sequence ID" value="CAH8349987.1"/>
    <property type="molecule type" value="Genomic_DNA"/>
</dbReference>
<accession>A0ABC8K951</accession>
<gene>
    <name evidence="3" type="ORF">ERUC_LOCUS17859</name>
</gene>
<keyword evidence="4" id="KW-1185">Reference proteome</keyword>